<dbReference type="Pfam" id="PF00069">
    <property type="entry name" value="Pkinase"/>
    <property type="match status" value="1"/>
</dbReference>
<sequence length="252" mass="28100">MRHPHILALIDFGTHEGAPYIVKEYAPGGSLRDRLRQLHGHPLPLKQTLSLVRQIGDGLQFAHEHNVVHCDLKPENILFNADDEALIADFDIARVLKSVKTQGINIGGTPSYMAPEQFQGKVRCESDQYALACMTYEMVTGKRPFEGEDLATLQQKHLHEAPVPPSQLCKGLPQHIEQAILRGMEKKYTARFKDVATFVHAIDSQQHSEASFPDWPAPATAPQHGKRLILHAPEPLKKRPRTTASSTRPPSP</sequence>
<feature type="region of interest" description="Disordered" evidence="1">
    <location>
        <begin position="208"/>
        <end position="252"/>
    </location>
</feature>
<dbReference type="SMART" id="SM00220">
    <property type="entry name" value="S_TKc"/>
    <property type="match status" value="1"/>
</dbReference>
<dbReference type="PANTHER" id="PTHR24348">
    <property type="entry name" value="SERINE/THREONINE-PROTEIN KINASE UNC-51-RELATED"/>
    <property type="match status" value="1"/>
</dbReference>
<dbReference type="Gene3D" id="1.10.510.10">
    <property type="entry name" value="Transferase(Phosphotransferase) domain 1"/>
    <property type="match status" value="1"/>
</dbReference>
<gene>
    <name evidence="3" type="ORF">KDK_45240</name>
</gene>
<feature type="domain" description="Protein kinase" evidence="2">
    <location>
        <begin position="1"/>
        <end position="203"/>
    </location>
</feature>
<comment type="caution">
    <text evidence="3">The sequence shown here is derived from an EMBL/GenBank/DDBJ whole genome shotgun (WGS) entry which is preliminary data.</text>
</comment>
<dbReference type="GO" id="GO:0004674">
    <property type="term" value="F:protein serine/threonine kinase activity"/>
    <property type="evidence" value="ECO:0007669"/>
    <property type="project" value="InterPro"/>
</dbReference>
<dbReference type="EMBL" id="BIFS01000001">
    <property type="protein sequence ID" value="GCE20724.1"/>
    <property type="molecule type" value="Genomic_DNA"/>
</dbReference>
<dbReference type="SUPFAM" id="SSF56112">
    <property type="entry name" value="Protein kinase-like (PK-like)"/>
    <property type="match status" value="1"/>
</dbReference>
<proteinExistence type="predicted"/>
<evidence type="ECO:0000313" key="3">
    <source>
        <dbReference type="EMBL" id="GCE20724.1"/>
    </source>
</evidence>
<dbReference type="PROSITE" id="PS50011">
    <property type="entry name" value="PROTEIN_KINASE_DOM"/>
    <property type="match status" value="1"/>
</dbReference>
<dbReference type="RefSeq" id="WP_161977554.1">
    <property type="nucleotide sequence ID" value="NZ_BIFS01000001.1"/>
</dbReference>
<reference evidence="4" key="1">
    <citation type="submission" date="2018-12" db="EMBL/GenBank/DDBJ databases">
        <title>Tengunoibacter tsumagoiensis gen. nov., sp. nov., Dictyobacter kobayashii sp. nov., D. alpinus sp. nov., and D. joshuensis sp. nov. and description of Dictyobacteraceae fam. nov. within the order Ktedonobacterales isolated from Tengu-no-mugimeshi.</title>
        <authorList>
            <person name="Wang C.M."/>
            <person name="Zheng Y."/>
            <person name="Sakai Y."/>
            <person name="Toyoda A."/>
            <person name="Minakuchi Y."/>
            <person name="Abe K."/>
            <person name="Yokota A."/>
            <person name="Yabe S."/>
        </authorList>
    </citation>
    <scope>NUCLEOTIDE SEQUENCE [LARGE SCALE GENOMIC DNA]</scope>
    <source>
        <strain evidence="4">Uno11</strain>
    </source>
</reference>
<name>A0A402ANW9_9CHLR</name>
<dbReference type="InterPro" id="IPR008271">
    <property type="entry name" value="Ser/Thr_kinase_AS"/>
</dbReference>
<dbReference type="InterPro" id="IPR045269">
    <property type="entry name" value="Atg1-like"/>
</dbReference>
<dbReference type="PROSITE" id="PS00108">
    <property type="entry name" value="PROTEIN_KINASE_ST"/>
    <property type="match status" value="1"/>
</dbReference>
<dbReference type="Proteomes" id="UP000287188">
    <property type="component" value="Unassembled WGS sequence"/>
</dbReference>
<evidence type="ECO:0000256" key="1">
    <source>
        <dbReference type="SAM" id="MobiDB-lite"/>
    </source>
</evidence>
<protein>
    <recommendedName>
        <fullName evidence="2">Protein kinase domain-containing protein</fullName>
    </recommendedName>
</protein>
<accession>A0A402ANW9</accession>
<dbReference type="CDD" id="cd14014">
    <property type="entry name" value="STKc_PknB_like"/>
    <property type="match status" value="1"/>
</dbReference>
<dbReference type="InterPro" id="IPR011009">
    <property type="entry name" value="Kinase-like_dom_sf"/>
</dbReference>
<organism evidence="3 4">
    <name type="scientific">Dictyobacter kobayashii</name>
    <dbReference type="NCBI Taxonomy" id="2014872"/>
    <lineage>
        <taxon>Bacteria</taxon>
        <taxon>Bacillati</taxon>
        <taxon>Chloroflexota</taxon>
        <taxon>Ktedonobacteria</taxon>
        <taxon>Ktedonobacterales</taxon>
        <taxon>Dictyobacteraceae</taxon>
        <taxon>Dictyobacter</taxon>
    </lineage>
</organism>
<dbReference type="AlphaFoldDB" id="A0A402ANW9"/>
<feature type="compositionally biased region" description="Polar residues" evidence="1">
    <location>
        <begin position="242"/>
        <end position="252"/>
    </location>
</feature>
<dbReference type="InterPro" id="IPR000719">
    <property type="entry name" value="Prot_kinase_dom"/>
</dbReference>
<dbReference type="GO" id="GO:0005524">
    <property type="term" value="F:ATP binding"/>
    <property type="evidence" value="ECO:0007669"/>
    <property type="project" value="InterPro"/>
</dbReference>
<evidence type="ECO:0000259" key="2">
    <source>
        <dbReference type="PROSITE" id="PS50011"/>
    </source>
</evidence>
<evidence type="ECO:0000313" key="4">
    <source>
        <dbReference type="Proteomes" id="UP000287188"/>
    </source>
</evidence>
<dbReference type="GO" id="GO:0005737">
    <property type="term" value="C:cytoplasm"/>
    <property type="evidence" value="ECO:0007669"/>
    <property type="project" value="TreeGrafter"/>
</dbReference>
<dbReference type="PANTHER" id="PTHR24348:SF68">
    <property type="entry name" value="SERINE_THREONINE-PROTEIN KINASE ATG1C"/>
    <property type="match status" value="1"/>
</dbReference>
<keyword evidence="4" id="KW-1185">Reference proteome</keyword>